<evidence type="ECO:0000256" key="5">
    <source>
        <dbReference type="ARBA" id="ARBA00022840"/>
    </source>
</evidence>
<name>A0A1V0N5H5_9ARCH</name>
<dbReference type="EMBL" id="JABGBP010000114">
    <property type="protein sequence ID" value="NOL59910.1"/>
    <property type="molecule type" value="Genomic_DNA"/>
</dbReference>
<dbReference type="Gene3D" id="3.40.50.300">
    <property type="entry name" value="P-loop containing nucleotide triphosphate hydrolases"/>
    <property type="match status" value="1"/>
</dbReference>
<dbReference type="Proteomes" id="UP000546917">
    <property type="component" value="Unassembled WGS sequence"/>
</dbReference>
<evidence type="ECO:0000313" key="9">
    <source>
        <dbReference type="Proteomes" id="UP000192050"/>
    </source>
</evidence>
<evidence type="ECO:0000256" key="4">
    <source>
        <dbReference type="ARBA" id="ARBA00022741"/>
    </source>
</evidence>
<dbReference type="NCBIfam" id="NF010030">
    <property type="entry name" value="PRK13505.1"/>
    <property type="match status" value="1"/>
</dbReference>
<organism evidence="7 9">
    <name type="scientific">Ferroplasma acidiphilum</name>
    <dbReference type="NCBI Taxonomy" id="74969"/>
    <lineage>
        <taxon>Archaea</taxon>
        <taxon>Methanobacteriati</taxon>
        <taxon>Thermoplasmatota</taxon>
        <taxon>Thermoplasmata</taxon>
        <taxon>Thermoplasmatales</taxon>
        <taxon>Ferroplasmaceae</taxon>
        <taxon>Ferroplasma</taxon>
    </lineage>
</organism>
<comment type="similarity">
    <text evidence="6">Belongs to the formate--tetrahydrofolate ligase family.</text>
</comment>
<dbReference type="InterPro" id="IPR000559">
    <property type="entry name" value="Formate_THF_ligase"/>
</dbReference>
<dbReference type="GO" id="GO:0035999">
    <property type="term" value="P:tetrahydrofolate interconversion"/>
    <property type="evidence" value="ECO:0007669"/>
    <property type="project" value="UniProtKB-UniRule"/>
</dbReference>
<evidence type="ECO:0000256" key="6">
    <source>
        <dbReference type="HAMAP-Rule" id="MF_01543"/>
    </source>
</evidence>
<keyword evidence="2 6" id="KW-0554">One-carbon metabolism</keyword>
<dbReference type="InterPro" id="IPR020628">
    <property type="entry name" value="Formate_THF_ligase_CS"/>
</dbReference>
<dbReference type="HAMAP" id="MF_01543">
    <property type="entry name" value="FTHFS"/>
    <property type="match status" value="1"/>
</dbReference>
<dbReference type="InterPro" id="IPR027417">
    <property type="entry name" value="P-loop_NTPase"/>
</dbReference>
<dbReference type="GO" id="GO:0004329">
    <property type="term" value="F:formate-tetrahydrofolate ligase activity"/>
    <property type="evidence" value="ECO:0007669"/>
    <property type="project" value="UniProtKB-UniRule"/>
</dbReference>
<dbReference type="SUPFAM" id="SSF52540">
    <property type="entry name" value="P-loop containing nucleoside triphosphate hydrolases"/>
    <property type="match status" value="1"/>
</dbReference>
<reference evidence="7 9" key="1">
    <citation type="submission" date="2011-10" db="EMBL/GenBank/DDBJ databases">
        <title>Metabolic and evolutionary patterns in the extreme acidophile Ferroplasma acidiphilum.</title>
        <authorList>
            <person name="Golyshina O.V."/>
            <person name="Kozyavkin S.A."/>
            <person name="Tatusov R.L."/>
            <person name="Slesarev A.I."/>
            <person name="Golyshin P.N."/>
        </authorList>
    </citation>
    <scope>NUCLEOTIDE SEQUENCE [LARGE SCALE GENOMIC DNA]</scope>
    <source>
        <strain evidence="7">Berkeley</strain>
        <strain evidence="9">Y</strain>
    </source>
</reference>
<dbReference type="Gene3D" id="3.30.1510.10">
    <property type="entry name" value="Domain 2, N(10)-formyltetrahydrofolate synthetase"/>
    <property type="match status" value="1"/>
</dbReference>
<keyword evidence="4 6" id="KW-0547">Nucleotide-binding</keyword>
<dbReference type="AlphaFoldDB" id="A0A1V0N5H5"/>
<dbReference type="UniPathway" id="UPA00193"/>
<reference evidence="8 10" key="2">
    <citation type="submission" date="2020-05" db="EMBL/GenBank/DDBJ databases">
        <authorList>
            <person name="Zhang R."/>
        </authorList>
    </citation>
    <scope>NUCLEOTIDE SEQUENCE [LARGE SCALE GENOMIC DNA]</scope>
    <source>
        <strain evidence="8 10">DSM 28986</strain>
    </source>
</reference>
<evidence type="ECO:0000256" key="2">
    <source>
        <dbReference type="ARBA" id="ARBA00022563"/>
    </source>
</evidence>
<dbReference type="Proteomes" id="UP000192050">
    <property type="component" value="Chromosome"/>
</dbReference>
<dbReference type="GO" id="GO:0005524">
    <property type="term" value="F:ATP binding"/>
    <property type="evidence" value="ECO:0007669"/>
    <property type="project" value="UniProtKB-UniRule"/>
</dbReference>
<dbReference type="RefSeq" id="WP_009886683.1">
    <property type="nucleotide sequence ID" value="NZ_CP015363.1"/>
</dbReference>
<dbReference type="Gene3D" id="3.10.410.10">
    <property type="entry name" value="Formyltetrahydrofolate synthetase, domain 3"/>
    <property type="match status" value="1"/>
</dbReference>
<comment type="pathway">
    <text evidence="1 6">One-carbon metabolism; tetrahydrofolate interconversion.</text>
</comment>
<dbReference type="FunFam" id="3.30.1510.10:FF:000001">
    <property type="entry name" value="Formate--tetrahydrofolate ligase"/>
    <property type="match status" value="1"/>
</dbReference>
<comment type="catalytic activity">
    <reaction evidence="6">
        <text>(6S)-5,6,7,8-tetrahydrofolate + formate + ATP = (6R)-10-formyltetrahydrofolate + ADP + phosphate</text>
        <dbReference type="Rhea" id="RHEA:20221"/>
        <dbReference type="ChEBI" id="CHEBI:15740"/>
        <dbReference type="ChEBI" id="CHEBI:30616"/>
        <dbReference type="ChEBI" id="CHEBI:43474"/>
        <dbReference type="ChEBI" id="CHEBI:57453"/>
        <dbReference type="ChEBI" id="CHEBI:195366"/>
        <dbReference type="ChEBI" id="CHEBI:456216"/>
        <dbReference type="EC" id="6.3.4.3"/>
    </reaction>
</comment>
<dbReference type="GeneID" id="16024812"/>
<keyword evidence="3 6" id="KW-0436">Ligase</keyword>
<dbReference type="OrthoDB" id="53075at2157"/>
<dbReference type="GeneID" id="31677034"/>
<gene>
    <name evidence="6" type="primary">fhs</name>
    <name evidence="7" type="ORF">FAD_1543</name>
    <name evidence="8" type="ORF">HLB00_03560</name>
</gene>
<dbReference type="STRING" id="74969.FAD_1543"/>
<dbReference type="PROSITE" id="PS00721">
    <property type="entry name" value="FTHFS_1"/>
    <property type="match status" value="1"/>
</dbReference>
<dbReference type="EC" id="6.3.4.3" evidence="6"/>
<evidence type="ECO:0000256" key="1">
    <source>
        <dbReference type="ARBA" id="ARBA00004777"/>
    </source>
</evidence>
<feature type="binding site" evidence="6">
    <location>
        <begin position="50"/>
        <end position="57"/>
    </location>
    <ligand>
        <name>ATP</name>
        <dbReference type="ChEBI" id="CHEBI:30616"/>
    </ligand>
</feature>
<evidence type="ECO:0000256" key="3">
    <source>
        <dbReference type="ARBA" id="ARBA00022598"/>
    </source>
</evidence>
<evidence type="ECO:0000313" key="10">
    <source>
        <dbReference type="Proteomes" id="UP000546917"/>
    </source>
</evidence>
<evidence type="ECO:0000313" key="8">
    <source>
        <dbReference type="EMBL" id="NOL59910.1"/>
    </source>
</evidence>
<keyword evidence="9" id="KW-1185">Reference proteome</keyword>
<proteinExistence type="inferred from homology"/>
<accession>A0A1V0N5H5</accession>
<evidence type="ECO:0000313" key="7">
    <source>
        <dbReference type="EMBL" id="ARD85392.1"/>
    </source>
</evidence>
<dbReference type="KEGG" id="fai:FAD_1543"/>
<dbReference type="EMBL" id="CP015363">
    <property type="protein sequence ID" value="ARD85392.1"/>
    <property type="molecule type" value="Genomic_DNA"/>
</dbReference>
<protein>
    <recommendedName>
        <fullName evidence="6">Formate--tetrahydrofolate ligase</fullName>
        <ecNumber evidence="6">6.3.4.3</ecNumber>
    </recommendedName>
    <alternativeName>
        <fullName evidence="6">Formyltetrahydrofolate synthetase</fullName>
        <shortName evidence="6">FHS</shortName>
        <shortName evidence="6">FTHFS</shortName>
    </alternativeName>
</protein>
<sequence length="537" mass="57114">MLQDIQEILKSLGINDYELYGKYAAKIGISNCNGGKRHGKLILMTAMTPTPAGEGKTTTAIGLAQALKKLGKNAGIAIREPSLGPCFGVKGGATGGGKSTVEPSDKINLIFTGDFPAISAAHNLLSAMINNHIYFGNELGIDPKKITFPRTVDMDDRSLRSIIVGNGGKSNGVLANDSFVITAASEIMAIMALSKSFQDLKNRLGNIIIGYTPNNRPVFARDIKANGAMAALLADALKPNIAQSVENVPAIIHTGPFGNIAHGTSSILGDYAALNMFEYTVTEAGFGSDLGFEKFMDIVTREAELPVNAVVIVATIRAIKHHGNAENIDSENLPAIEKGIGNLLAHVKNVRNFGIEPVVALNIHPLDTEQEIKKVCGLLDSAGIKYAESRVYSSGGEGGVDLARKVLESIGENKINYAYSMDDPIKAKIEKIAKTVYGADGVEYSKEALMDIKHAERNGFSSFYVCMAKTQSSLSDNPSLINVPVNFKVKVNSVSINAGSKFIIPILGSIMTMPGLPRHPAAENIDIDDKGVITGLS</sequence>
<keyword evidence="5 6" id="KW-0067">ATP-binding</keyword>
<dbReference type="Pfam" id="PF01268">
    <property type="entry name" value="FTHFS"/>
    <property type="match status" value="1"/>
</dbReference>